<accession>A0A0N4ZDZ5</accession>
<name>A0A0N4ZDZ5_PARTI</name>
<dbReference type="WBParaSite" id="PTRK_0000583100.1">
    <property type="protein sequence ID" value="PTRK_0000583100.1"/>
    <property type="gene ID" value="PTRK_0000583100"/>
</dbReference>
<evidence type="ECO:0000313" key="1">
    <source>
        <dbReference type="Proteomes" id="UP000038045"/>
    </source>
</evidence>
<proteinExistence type="predicted"/>
<keyword evidence="1" id="KW-1185">Reference proteome</keyword>
<protein>
    <submittedName>
        <fullName evidence="2">BZIP domain-containing protein</fullName>
    </submittedName>
</protein>
<reference evidence="2" key="1">
    <citation type="submission" date="2017-02" db="UniProtKB">
        <authorList>
            <consortium name="WormBaseParasite"/>
        </authorList>
    </citation>
    <scope>IDENTIFICATION</scope>
</reference>
<organism evidence="1 2">
    <name type="scientific">Parastrongyloides trichosuri</name>
    <name type="common">Possum-specific nematode worm</name>
    <dbReference type="NCBI Taxonomy" id="131310"/>
    <lineage>
        <taxon>Eukaryota</taxon>
        <taxon>Metazoa</taxon>
        <taxon>Ecdysozoa</taxon>
        <taxon>Nematoda</taxon>
        <taxon>Chromadorea</taxon>
        <taxon>Rhabditida</taxon>
        <taxon>Tylenchina</taxon>
        <taxon>Panagrolaimomorpha</taxon>
        <taxon>Strongyloidoidea</taxon>
        <taxon>Strongyloididae</taxon>
        <taxon>Parastrongyloides</taxon>
    </lineage>
</organism>
<sequence length="76" mass="8753">MRSDLSQDVFNFAGEVHETYKRLSSRRRVRRSRRIVRQRQFQQLRTQLTSLQAQISQALTTTRAAQPAPPSGPGMP</sequence>
<evidence type="ECO:0000313" key="2">
    <source>
        <dbReference type="WBParaSite" id="PTRK_0000583100.1"/>
    </source>
</evidence>
<dbReference type="AlphaFoldDB" id="A0A0N4ZDZ5"/>
<dbReference type="Proteomes" id="UP000038045">
    <property type="component" value="Unplaced"/>
</dbReference>